<keyword evidence="1" id="KW-0812">Transmembrane</keyword>
<keyword evidence="1" id="KW-0472">Membrane</keyword>
<evidence type="ECO:0000313" key="2">
    <source>
        <dbReference type="EMBL" id="PJZ04104.1"/>
    </source>
</evidence>
<dbReference type="EMBL" id="PIQI01000025">
    <property type="protein sequence ID" value="PJZ04104.1"/>
    <property type="molecule type" value="Genomic_DNA"/>
</dbReference>
<comment type="caution">
    <text evidence="2">The sequence shown here is derived from an EMBL/GenBank/DDBJ whole genome shotgun (WGS) entry which is preliminary data.</text>
</comment>
<organism evidence="2 3">
    <name type="scientific">Pantoea rodasii</name>
    <dbReference type="NCBI Taxonomy" id="1076549"/>
    <lineage>
        <taxon>Bacteria</taxon>
        <taxon>Pseudomonadati</taxon>
        <taxon>Pseudomonadota</taxon>
        <taxon>Gammaproteobacteria</taxon>
        <taxon>Enterobacterales</taxon>
        <taxon>Erwiniaceae</taxon>
        <taxon>Pantoea</taxon>
    </lineage>
</organism>
<sequence>MAELIMLKIFAGLAGMVSIWLDLRPKKRKQNADPVIAEADERERHACRYPGWSVRTIQLLLGIYLLWLVIRFILTKPENLT</sequence>
<proteinExistence type="predicted"/>
<accession>A0A2M9W993</accession>
<keyword evidence="1" id="KW-1133">Transmembrane helix</keyword>
<keyword evidence="3" id="KW-1185">Reference proteome</keyword>
<dbReference type="OrthoDB" id="6548832at2"/>
<evidence type="ECO:0000256" key="1">
    <source>
        <dbReference type="SAM" id="Phobius"/>
    </source>
</evidence>
<dbReference type="RefSeq" id="WP_100702924.1">
    <property type="nucleotide sequence ID" value="NZ_PIQI01000025.1"/>
</dbReference>
<feature type="transmembrane region" description="Helical" evidence="1">
    <location>
        <begin position="52"/>
        <end position="74"/>
    </location>
</feature>
<dbReference type="AlphaFoldDB" id="A0A2M9W993"/>
<reference evidence="2 3" key="1">
    <citation type="submission" date="2017-11" db="EMBL/GenBank/DDBJ databases">
        <title>The genome sequence of Pantoea rodasii DSM 26611.</title>
        <authorList>
            <person name="Gao J."/>
            <person name="Mao X."/>
            <person name="Sun J."/>
        </authorList>
    </citation>
    <scope>NUCLEOTIDE SEQUENCE [LARGE SCALE GENOMIC DNA]</scope>
    <source>
        <strain evidence="2 3">DSM 26611</strain>
    </source>
</reference>
<dbReference type="Proteomes" id="UP000232062">
    <property type="component" value="Unassembled WGS sequence"/>
</dbReference>
<name>A0A2M9W993_9GAMM</name>
<feature type="transmembrane region" description="Helical" evidence="1">
    <location>
        <begin position="6"/>
        <end position="23"/>
    </location>
</feature>
<evidence type="ECO:0000313" key="3">
    <source>
        <dbReference type="Proteomes" id="UP000232062"/>
    </source>
</evidence>
<gene>
    <name evidence="2" type="ORF">PRCB_17665</name>
</gene>
<protein>
    <submittedName>
        <fullName evidence="2">Uncharacterized protein</fullName>
    </submittedName>
</protein>